<proteinExistence type="predicted"/>
<organism evidence="1 2">
    <name type="scientific">Laedolimicola ammoniilytica</name>
    <dbReference type="NCBI Taxonomy" id="2981771"/>
    <lineage>
        <taxon>Bacteria</taxon>
        <taxon>Bacillati</taxon>
        <taxon>Bacillota</taxon>
        <taxon>Clostridia</taxon>
        <taxon>Lachnospirales</taxon>
        <taxon>Lachnospiraceae</taxon>
        <taxon>Laedolimicola</taxon>
    </lineage>
</organism>
<comment type="caution">
    <text evidence="1">The sequence shown here is derived from an EMBL/GenBank/DDBJ whole genome shotgun (WGS) entry which is preliminary data.</text>
</comment>
<sequence>MSERERKEALLRKLNKLEAYHEIQNEMGRLTAAFNFHQREAVAEHFAWEMEDVSVEYADEGRFEGKKAVEAVLDMLLGKPAEPGEMLDMQLTTPMIEVADDLRTAKCVWWCPGAGAWKNEEGAHAIWVWGQVAADFIFTEKREWKVWHLHYFRFIKCAYEKGWVEDTSMIHRANTAMHPESLPGTYHNPYSPLSVREGIPAMPLPYQTYRKEDRYWELSRDKR</sequence>
<dbReference type="SUPFAM" id="SSF54427">
    <property type="entry name" value="NTF2-like"/>
    <property type="match status" value="1"/>
</dbReference>
<dbReference type="Gene3D" id="3.10.450.50">
    <property type="match status" value="1"/>
</dbReference>
<evidence type="ECO:0000313" key="2">
    <source>
        <dbReference type="Proteomes" id="UP001652461"/>
    </source>
</evidence>
<dbReference type="Proteomes" id="UP001652461">
    <property type="component" value="Unassembled WGS sequence"/>
</dbReference>
<protein>
    <submittedName>
        <fullName evidence="1">Nuclear transport factor 2 family protein</fullName>
    </submittedName>
</protein>
<evidence type="ECO:0000313" key="1">
    <source>
        <dbReference type="EMBL" id="MCU6697708.1"/>
    </source>
</evidence>
<keyword evidence="2" id="KW-1185">Reference proteome</keyword>
<dbReference type="EMBL" id="JAOQKC010000018">
    <property type="protein sequence ID" value="MCU6697708.1"/>
    <property type="molecule type" value="Genomic_DNA"/>
</dbReference>
<gene>
    <name evidence="1" type="ORF">OCV63_12510</name>
</gene>
<dbReference type="RefSeq" id="WP_158364336.1">
    <property type="nucleotide sequence ID" value="NZ_JAOQKC010000018.1"/>
</dbReference>
<reference evidence="1 2" key="1">
    <citation type="journal article" date="2021" name="ISME Commun">
        <title>Automated analysis of genomic sequences facilitates high-throughput and comprehensive description of bacteria.</title>
        <authorList>
            <person name="Hitch T.C.A."/>
        </authorList>
    </citation>
    <scope>NUCLEOTIDE SEQUENCE [LARGE SCALE GENOMIC DNA]</scope>
    <source>
        <strain evidence="1 2">Sanger_04</strain>
    </source>
</reference>
<name>A0ABT2RZK5_9FIRM</name>
<accession>A0ABT2RZK5</accession>
<dbReference type="InterPro" id="IPR032710">
    <property type="entry name" value="NTF2-like_dom_sf"/>
</dbReference>